<keyword evidence="5" id="KW-0611">Plant defense</keyword>
<dbReference type="FunFam" id="3.40.50.300:FF:001091">
    <property type="entry name" value="Probable disease resistance protein At1g61300"/>
    <property type="match status" value="1"/>
</dbReference>
<dbReference type="EMBL" id="JXTC01000111">
    <property type="protein sequence ID" value="PON87911.1"/>
    <property type="molecule type" value="Genomic_DNA"/>
</dbReference>
<evidence type="ECO:0000313" key="11">
    <source>
        <dbReference type="Proteomes" id="UP000237000"/>
    </source>
</evidence>
<dbReference type="OrthoDB" id="1926275at2759"/>
<evidence type="ECO:0000259" key="9">
    <source>
        <dbReference type="Pfam" id="PF23559"/>
    </source>
</evidence>
<dbReference type="InterPro" id="IPR003591">
    <property type="entry name" value="Leu-rich_rpt_typical-subtyp"/>
</dbReference>
<dbReference type="Proteomes" id="UP000237000">
    <property type="component" value="Unassembled WGS sequence"/>
</dbReference>
<comment type="caution">
    <text evidence="10">The sequence shown here is derived from an EMBL/GenBank/DDBJ whole genome shotgun (WGS) entry which is preliminary data.</text>
</comment>
<evidence type="ECO:0000256" key="5">
    <source>
        <dbReference type="ARBA" id="ARBA00022821"/>
    </source>
</evidence>
<dbReference type="Gene3D" id="3.80.10.10">
    <property type="entry name" value="Ribonuclease Inhibitor"/>
    <property type="match status" value="2"/>
</dbReference>
<feature type="domain" description="Disease resistance protein At4g27190-like leucine-rich repeats" evidence="8">
    <location>
        <begin position="799"/>
        <end position="929"/>
    </location>
</feature>
<dbReference type="Pfam" id="PF23559">
    <property type="entry name" value="WHD_DRP"/>
    <property type="match status" value="1"/>
</dbReference>
<organism evidence="10 11">
    <name type="scientific">Trema orientale</name>
    <name type="common">Charcoal tree</name>
    <name type="synonym">Celtis orientalis</name>
    <dbReference type="NCBI Taxonomy" id="63057"/>
    <lineage>
        <taxon>Eukaryota</taxon>
        <taxon>Viridiplantae</taxon>
        <taxon>Streptophyta</taxon>
        <taxon>Embryophyta</taxon>
        <taxon>Tracheophyta</taxon>
        <taxon>Spermatophyta</taxon>
        <taxon>Magnoliopsida</taxon>
        <taxon>eudicotyledons</taxon>
        <taxon>Gunneridae</taxon>
        <taxon>Pentapetalae</taxon>
        <taxon>rosids</taxon>
        <taxon>fabids</taxon>
        <taxon>Rosales</taxon>
        <taxon>Cannabaceae</taxon>
        <taxon>Trema</taxon>
    </lineage>
</organism>
<dbReference type="STRING" id="63057.A0A2P5EQT2"/>
<dbReference type="InterPro" id="IPR002182">
    <property type="entry name" value="NB-ARC"/>
</dbReference>
<dbReference type="FunFam" id="1.10.10.10:FF:000322">
    <property type="entry name" value="Probable disease resistance protein At1g63360"/>
    <property type="match status" value="1"/>
</dbReference>
<keyword evidence="3" id="KW-0677">Repeat</keyword>
<dbReference type="InterPro" id="IPR001611">
    <property type="entry name" value="Leu-rich_rpt"/>
</dbReference>
<dbReference type="InterPro" id="IPR036388">
    <property type="entry name" value="WH-like_DNA-bd_sf"/>
</dbReference>
<sequence length="973" mass="110868">MDVTGPLVGILGFIWTPLERRFFYLKNVEQLQKKLHVHFEILNGRENDIKLEIDRVKMNQRKKPKSEAQFWLKQVEKLRNEVNGIENEIVEKGRFMKGCFPNCYLRYKLGKNIAEKIREVKELQEKGAFANGLSVDLLPDKGRIIPTSSSITETIPLKVLHEIWECLVDVNVHKLGICGMGGVGKTTIMMHLNNLLSEAEIFDFVIWVTASRSFDLEKLQTDVAKGVELNFLDDENSIRRSTMLFEHLQRIKKFILIIDDLWCKFSLEEVGIPHPNQENGCKIVFITRLMEVCRGMETDKEVKMDVLSEEGAWNLFADKAGIHTIHSLEIEPIAQRISEECGRLPLAIITVGRAMRRIEDVRVWMNALEELKSSKAEIEGMEEDVFARLKFSYNHLKNDRSRACFLYCALFPEKYKIDVELLVQYWMAEGLIDEVGNRENEINKGHAIIKELKDACMLEGVGTRWVRMHDLVRDLAIRITSDCPVFLVKAGLGLKTFPRTWKQEAERVSLMENNIEILPDHPNSTCLSTLLLQRNPLDRRIPHSFFLNMPNLRVLNLSDTLIESLPNSLSSLRNLRALLLGSCNIASLPSLAMLKELRVLDLSNTLIVVLPHDVGTLINLRHLDISYTQELEIFPAGLIARLSRLEYLTTFRSKWRWSKNSQETGIGVDFDEIIKSTLLTSLGLTFEDLNSFNGYVRSGHWRELKSYHIGVGLLSSFLPISKETCSVEIQGCHLISSGSSIEIPESTQQLALQGCHDIDVLSKLSDTSNLGALNECYVSTCSRLECIIKTEETCFPKLKSLVLRKLPNLKAICCGEVEVDVFSRLKSLHIHNCNSLKTILSVGLSQCLKNLEEVEIWNCHSLEEIIEGEELGIVDNSTFSSLTLPRLKKMDLSTLPKLRSISTRELACNSLDSIDVWDCGKLKKLPLSMDSFPVSLKHIGGSKKWWDELIWNNPSPKSFLEPFFEEDRLEETG</sequence>
<evidence type="ECO:0000256" key="3">
    <source>
        <dbReference type="ARBA" id="ARBA00022737"/>
    </source>
</evidence>
<dbReference type="PANTHER" id="PTHR33463:SF221">
    <property type="entry name" value="LEUCINE-RICH REPEAT DOMAIN, L DOMAIN-CONTAINING PROTEIN"/>
    <property type="match status" value="1"/>
</dbReference>
<gene>
    <name evidence="10" type="ORF">TorRG33x02_162900</name>
</gene>
<keyword evidence="6" id="KW-0067">ATP-binding</keyword>
<dbReference type="SUPFAM" id="SSF52540">
    <property type="entry name" value="P-loop containing nucleoside triphosphate hydrolases"/>
    <property type="match status" value="1"/>
</dbReference>
<dbReference type="InterPro" id="IPR057135">
    <property type="entry name" value="At4g27190-like_LRR"/>
</dbReference>
<evidence type="ECO:0000256" key="6">
    <source>
        <dbReference type="ARBA" id="ARBA00022840"/>
    </source>
</evidence>
<dbReference type="GO" id="GO:0043531">
    <property type="term" value="F:ADP binding"/>
    <property type="evidence" value="ECO:0007669"/>
    <property type="project" value="InterPro"/>
</dbReference>
<dbReference type="SMART" id="SM00369">
    <property type="entry name" value="LRR_TYP"/>
    <property type="match status" value="2"/>
</dbReference>
<dbReference type="InterPro" id="IPR042197">
    <property type="entry name" value="Apaf_helical"/>
</dbReference>
<keyword evidence="4" id="KW-0547">Nucleotide-binding</keyword>
<dbReference type="GO" id="GO:0005524">
    <property type="term" value="F:ATP binding"/>
    <property type="evidence" value="ECO:0007669"/>
    <property type="project" value="UniProtKB-KW"/>
</dbReference>
<evidence type="ECO:0000313" key="10">
    <source>
        <dbReference type="EMBL" id="PON87911.1"/>
    </source>
</evidence>
<keyword evidence="2" id="KW-0433">Leucine-rich repeat</keyword>
<feature type="domain" description="NB-ARC" evidence="7">
    <location>
        <begin position="160"/>
        <end position="321"/>
    </location>
</feature>
<evidence type="ECO:0000259" key="7">
    <source>
        <dbReference type="Pfam" id="PF00931"/>
    </source>
</evidence>
<evidence type="ECO:0000259" key="8">
    <source>
        <dbReference type="Pfam" id="PF23247"/>
    </source>
</evidence>
<protein>
    <submittedName>
        <fullName evidence="10">NB-ARC domain containing protein</fullName>
    </submittedName>
</protein>
<dbReference type="InterPro" id="IPR032675">
    <property type="entry name" value="LRR_dom_sf"/>
</dbReference>
<proteinExistence type="inferred from homology"/>
<dbReference type="InterPro" id="IPR027417">
    <property type="entry name" value="P-loop_NTPase"/>
</dbReference>
<accession>A0A2P5EQT2</accession>
<name>A0A2P5EQT2_TREOI</name>
<feature type="domain" description="Disease resistance protein winged helix" evidence="9">
    <location>
        <begin position="410"/>
        <end position="476"/>
    </location>
</feature>
<evidence type="ECO:0000256" key="1">
    <source>
        <dbReference type="ARBA" id="ARBA00008894"/>
    </source>
</evidence>
<dbReference type="PANTHER" id="PTHR33463">
    <property type="entry name" value="NB-ARC DOMAIN-CONTAINING PROTEIN-RELATED"/>
    <property type="match status" value="1"/>
</dbReference>
<dbReference type="PRINTS" id="PR00364">
    <property type="entry name" value="DISEASERSIST"/>
</dbReference>
<comment type="similarity">
    <text evidence="1">Belongs to the disease resistance NB-LRR family.</text>
</comment>
<dbReference type="AlphaFoldDB" id="A0A2P5EQT2"/>
<dbReference type="Gene3D" id="1.10.10.10">
    <property type="entry name" value="Winged helix-like DNA-binding domain superfamily/Winged helix DNA-binding domain"/>
    <property type="match status" value="1"/>
</dbReference>
<dbReference type="SUPFAM" id="SSF52058">
    <property type="entry name" value="L domain-like"/>
    <property type="match status" value="1"/>
</dbReference>
<dbReference type="Pfam" id="PF13855">
    <property type="entry name" value="LRR_8"/>
    <property type="match status" value="1"/>
</dbReference>
<reference evidence="11" key="1">
    <citation type="submission" date="2016-06" db="EMBL/GenBank/DDBJ databases">
        <title>Parallel loss of symbiosis genes in relatives of nitrogen-fixing non-legume Parasponia.</title>
        <authorList>
            <person name="Van Velzen R."/>
            <person name="Holmer R."/>
            <person name="Bu F."/>
            <person name="Rutten L."/>
            <person name="Van Zeijl A."/>
            <person name="Liu W."/>
            <person name="Santuari L."/>
            <person name="Cao Q."/>
            <person name="Sharma T."/>
            <person name="Shen D."/>
            <person name="Roswanjaya Y."/>
            <person name="Wardhani T."/>
            <person name="Kalhor M.S."/>
            <person name="Jansen J."/>
            <person name="Van den Hoogen J."/>
            <person name="Gungor B."/>
            <person name="Hartog M."/>
            <person name="Hontelez J."/>
            <person name="Verver J."/>
            <person name="Yang W.-C."/>
            <person name="Schijlen E."/>
            <person name="Repin R."/>
            <person name="Schilthuizen M."/>
            <person name="Schranz E."/>
            <person name="Heidstra R."/>
            <person name="Miyata K."/>
            <person name="Fedorova E."/>
            <person name="Kohlen W."/>
            <person name="Bisseling T."/>
            <person name="Smit S."/>
            <person name="Geurts R."/>
        </authorList>
    </citation>
    <scope>NUCLEOTIDE SEQUENCE [LARGE SCALE GENOMIC DNA]</scope>
    <source>
        <strain evidence="11">cv. RG33-2</strain>
    </source>
</reference>
<dbReference type="GO" id="GO:0006952">
    <property type="term" value="P:defense response"/>
    <property type="evidence" value="ECO:0007669"/>
    <property type="project" value="UniProtKB-KW"/>
</dbReference>
<evidence type="ECO:0000256" key="2">
    <source>
        <dbReference type="ARBA" id="ARBA00022614"/>
    </source>
</evidence>
<dbReference type="PROSITE" id="PS51450">
    <property type="entry name" value="LRR"/>
    <property type="match status" value="2"/>
</dbReference>
<evidence type="ECO:0000256" key="4">
    <source>
        <dbReference type="ARBA" id="ARBA00022741"/>
    </source>
</evidence>
<keyword evidence="11" id="KW-1185">Reference proteome</keyword>
<dbReference type="Pfam" id="PF00931">
    <property type="entry name" value="NB-ARC"/>
    <property type="match status" value="1"/>
</dbReference>
<dbReference type="InterPro" id="IPR050905">
    <property type="entry name" value="Plant_NBS-LRR"/>
</dbReference>
<dbReference type="Gene3D" id="3.40.50.300">
    <property type="entry name" value="P-loop containing nucleotide triphosphate hydrolases"/>
    <property type="match status" value="1"/>
</dbReference>
<dbReference type="Pfam" id="PF23247">
    <property type="entry name" value="LRR_RPS2"/>
    <property type="match status" value="1"/>
</dbReference>
<dbReference type="Gene3D" id="1.10.8.430">
    <property type="entry name" value="Helical domain of apoptotic protease-activating factors"/>
    <property type="match status" value="1"/>
</dbReference>
<dbReference type="InterPro" id="IPR058922">
    <property type="entry name" value="WHD_DRP"/>
</dbReference>
<dbReference type="InParanoid" id="A0A2P5EQT2"/>